<evidence type="ECO:0008006" key="3">
    <source>
        <dbReference type="Google" id="ProtNLM"/>
    </source>
</evidence>
<organism evidence="1 2">
    <name type="scientific">Lacticaseibacillus rhamnosus LRHMDP3</name>
    <dbReference type="NCBI Taxonomy" id="1203259"/>
    <lineage>
        <taxon>Bacteria</taxon>
        <taxon>Bacillati</taxon>
        <taxon>Bacillota</taxon>
        <taxon>Bacilli</taxon>
        <taxon>Lactobacillales</taxon>
        <taxon>Lactobacillaceae</taxon>
        <taxon>Lacticaseibacillus</taxon>
    </lineage>
</organism>
<reference evidence="1 2" key="1">
    <citation type="journal article" date="2013" name="Genome Announc.">
        <title>Draft Genome Sequence of Staphylococcus simulans UMC-CNS-990, Isolated from a Case of Chronic Bovine Mastitis.</title>
        <authorList>
            <person name="Calcutt M.J."/>
            <person name="Foecking M.F."/>
            <person name="Hsieh H.Y."/>
            <person name="Perry J."/>
            <person name="Stewart G.C."/>
            <person name="Middleton J.R."/>
        </authorList>
    </citation>
    <scope>NUCLEOTIDE SEQUENCE [LARGE SCALE GENOMIC DNA]</scope>
    <source>
        <strain evidence="1 2">LRHMDP3</strain>
    </source>
</reference>
<comment type="caution">
    <text evidence="1">The sequence shown here is derived from an EMBL/GenBank/DDBJ whole genome shotgun (WGS) entry which is preliminary data.</text>
</comment>
<evidence type="ECO:0000313" key="2">
    <source>
        <dbReference type="Proteomes" id="UP000009352"/>
    </source>
</evidence>
<protein>
    <recommendedName>
        <fullName evidence="3">CdiI immunity protein domain-containing protein</fullName>
    </recommendedName>
</protein>
<name>A0AB33XT07_LACRH</name>
<dbReference type="Proteomes" id="UP000009352">
    <property type="component" value="Unassembled WGS sequence"/>
</dbReference>
<evidence type="ECO:0000313" key="1">
    <source>
        <dbReference type="EMBL" id="EKS50110.1"/>
    </source>
</evidence>
<proteinExistence type="predicted"/>
<dbReference type="EMBL" id="AMQX01000010">
    <property type="protein sequence ID" value="EKS50110.1"/>
    <property type="molecule type" value="Genomic_DNA"/>
</dbReference>
<accession>A0AB33XT07</accession>
<gene>
    <name evidence="1" type="ORF">LRHMDP3_1934</name>
</gene>
<dbReference type="AlphaFoldDB" id="A0AB33XT07"/>
<sequence>MAERLASYVIDIEFYVADETDQLEEDNPQLQDYIQDVIPLMTSEEYDDTKQQAWLAHLRSVINKAKTFVK</sequence>